<proteinExistence type="predicted"/>
<comment type="caution">
    <text evidence="2">The sequence shown here is derived from an EMBL/GenBank/DDBJ whole genome shotgun (WGS) entry which is preliminary data.</text>
</comment>
<dbReference type="Proteomes" id="UP000558488">
    <property type="component" value="Unassembled WGS sequence"/>
</dbReference>
<reference evidence="2 3" key="1">
    <citation type="journal article" date="2020" name="Nature">
        <title>Six reference-quality genomes reveal evolution of bat adaptations.</title>
        <authorList>
            <person name="Jebb D."/>
            <person name="Huang Z."/>
            <person name="Pippel M."/>
            <person name="Hughes G.M."/>
            <person name="Lavrichenko K."/>
            <person name="Devanna P."/>
            <person name="Winkler S."/>
            <person name="Jermiin L.S."/>
            <person name="Skirmuntt E.C."/>
            <person name="Katzourakis A."/>
            <person name="Burkitt-Gray L."/>
            <person name="Ray D.A."/>
            <person name="Sullivan K.A.M."/>
            <person name="Roscito J.G."/>
            <person name="Kirilenko B.M."/>
            <person name="Davalos L.M."/>
            <person name="Corthals A.P."/>
            <person name="Power M.L."/>
            <person name="Jones G."/>
            <person name="Ransome R.D."/>
            <person name="Dechmann D.K.N."/>
            <person name="Locatelli A.G."/>
            <person name="Puechmaille S.J."/>
            <person name="Fedrigo O."/>
            <person name="Jarvis E.D."/>
            <person name="Hiller M."/>
            <person name="Vernes S.C."/>
            <person name="Myers E.W."/>
            <person name="Teeling E.C."/>
        </authorList>
    </citation>
    <scope>NUCLEOTIDE SEQUENCE [LARGE SCALE GENOMIC DNA]</scope>
    <source>
        <strain evidence="2">MPipKuh1</strain>
        <tissue evidence="2">Flight muscle</tissue>
    </source>
</reference>
<protein>
    <submittedName>
        <fullName evidence="2">Uncharacterized protein</fullName>
    </submittedName>
</protein>
<organism evidence="2 3">
    <name type="scientific">Pipistrellus kuhlii</name>
    <name type="common">Kuhl's pipistrelle</name>
    <dbReference type="NCBI Taxonomy" id="59472"/>
    <lineage>
        <taxon>Eukaryota</taxon>
        <taxon>Metazoa</taxon>
        <taxon>Chordata</taxon>
        <taxon>Craniata</taxon>
        <taxon>Vertebrata</taxon>
        <taxon>Euteleostomi</taxon>
        <taxon>Mammalia</taxon>
        <taxon>Eutheria</taxon>
        <taxon>Laurasiatheria</taxon>
        <taxon>Chiroptera</taxon>
        <taxon>Yangochiroptera</taxon>
        <taxon>Vespertilionidae</taxon>
        <taxon>Pipistrellus</taxon>
    </lineage>
</organism>
<name>A0A7J7VUL7_PIPKU</name>
<evidence type="ECO:0000256" key="1">
    <source>
        <dbReference type="SAM" id="MobiDB-lite"/>
    </source>
</evidence>
<keyword evidence="3" id="KW-1185">Reference proteome</keyword>
<evidence type="ECO:0000313" key="3">
    <source>
        <dbReference type="Proteomes" id="UP000558488"/>
    </source>
</evidence>
<sequence>MRTPPGKGKLGSGEVIHSRRVPGRHTRPRPCRRRAGGGADTKALAPPSSTGPGDHSSGLRVAPARRPEAPGGQGLSGRVSLGQAERRPGPAGPSIPQEGWPGLSTLDPGKHPAWHLGTRQAPPGTRSTPLSWGTLPEPQAQEPRCRPAPPRVAAAPPCAEPRPA</sequence>
<evidence type="ECO:0000313" key="2">
    <source>
        <dbReference type="EMBL" id="KAF6328905.1"/>
    </source>
</evidence>
<dbReference type="AlphaFoldDB" id="A0A7J7VUL7"/>
<feature type="region of interest" description="Disordered" evidence="1">
    <location>
        <begin position="1"/>
        <end position="164"/>
    </location>
</feature>
<dbReference type="EMBL" id="JACAGB010000013">
    <property type="protein sequence ID" value="KAF6328905.1"/>
    <property type="molecule type" value="Genomic_DNA"/>
</dbReference>
<accession>A0A7J7VUL7</accession>
<feature type="compositionally biased region" description="Basic residues" evidence="1">
    <location>
        <begin position="18"/>
        <end position="35"/>
    </location>
</feature>
<gene>
    <name evidence="2" type="ORF">mPipKuh1_008247</name>
</gene>